<comment type="function">
    <text evidence="4">Catalyzes the reduction of 1-pyrroline-5-carboxylate (PCA) to L-proline.</text>
</comment>
<dbReference type="PIRSF" id="PIRSF000193">
    <property type="entry name" value="Pyrrol-5-carb_rd"/>
    <property type="match status" value="1"/>
</dbReference>
<dbReference type="UniPathway" id="UPA00098">
    <property type="reaction ID" value="UER00361"/>
</dbReference>
<keyword evidence="4 7" id="KW-0028">Amino-acid biosynthesis</keyword>
<dbReference type="HAMAP" id="MF_01925">
    <property type="entry name" value="P5C_reductase"/>
    <property type="match status" value="1"/>
</dbReference>
<dbReference type="PROSITE" id="PS00521">
    <property type="entry name" value="P5CR"/>
    <property type="match status" value="1"/>
</dbReference>
<dbReference type="Pfam" id="PF03807">
    <property type="entry name" value="F420_oxidored"/>
    <property type="match status" value="1"/>
</dbReference>
<dbReference type="GO" id="GO:0055129">
    <property type="term" value="P:L-proline biosynthetic process"/>
    <property type="evidence" value="ECO:0007669"/>
    <property type="project" value="UniProtKB-UniRule"/>
</dbReference>
<evidence type="ECO:0000256" key="1">
    <source>
        <dbReference type="ARBA" id="ARBA00005525"/>
    </source>
</evidence>
<dbReference type="InterPro" id="IPR053790">
    <property type="entry name" value="P5CR-like_CS"/>
</dbReference>
<keyword evidence="4" id="KW-0963">Cytoplasm</keyword>
<dbReference type="AlphaFoldDB" id="A0A0P1G6M6"/>
<evidence type="ECO:0000256" key="2">
    <source>
        <dbReference type="ARBA" id="ARBA00022857"/>
    </source>
</evidence>
<dbReference type="InterPro" id="IPR028939">
    <property type="entry name" value="P5C_Rdtase_cat_N"/>
</dbReference>
<keyword evidence="11" id="KW-1185">Reference proteome</keyword>
<keyword evidence="2 4" id="KW-0521">NADP</keyword>
<keyword evidence="4 7" id="KW-0641">Proline biosynthesis</keyword>
<dbReference type="PANTHER" id="PTHR11645">
    <property type="entry name" value="PYRROLINE-5-CARBOXYLATE REDUCTASE"/>
    <property type="match status" value="1"/>
</dbReference>
<reference evidence="10 11" key="1">
    <citation type="submission" date="2015-09" db="EMBL/GenBank/DDBJ databases">
        <authorList>
            <consortium name="Swine Surveillance"/>
        </authorList>
    </citation>
    <scope>NUCLEOTIDE SEQUENCE [LARGE SCALE GENOMIC DNA]</scope>
    <source>
        <strain evidence="10 11">CECT 7557</strain>
    </source>
</reference>
<name>A0A0P1G6M6_9RHOB</name>
<dbReference type="EC" id="1.5.1.2" evidence="4 5"/>
<evidence type="ECO:0000313" key="11">
    <source>
        <dbReference type="Proteomes" id="UP000052022"/>
    </source>
</evidence>
<dbReference type="InterPro" id="IPR008927">
    <property type="entry name" value="6-PGluconate_DH-like_C_sf"/>
</dbReference>
<dbReference type="RefSeq" id="WP_058289382.1">
    <property type="nucleotide sequence ID" value="NZ_CYSD01000018.1"/>
</dbReference>
<feature type="domain" description="Pyrroline-5-carboxylate reductase dimerisation" evidence="9">
    <location>
        <begin position="162"/>
        <end position="265"/>
    </location>
</feature>
<comment type="pathway">
    <text evidence="4 7">Amino-acid biosynthesis; L-proline biosynthesis; L-proline from L-glutamate 5-semialdehyde: step 1/1.</text>
</comment>
<dbReference type="FunFam" id="1.10.3730.10:FF:000001">
    <property type="entry name" value="Pyrroline-5-carboxylate reductase"/>
    <property type="match status" value="1"/>
</dbReference>
<feature type="binding site" evidence="6">
    <location>
        <begin position="69"/>
        <end position="72"/>
    </location>
    <ligand>
        <name>NADP(+)</name>
        <dbReference type="ChEBI" id="CHEBI:58349"/>
    </ligand>
</feature>
<evidence type="ECO:0000259" key="9">
    <source>
        <dbReference type="Pfam" id="PF14748"/>
    </source>
</evidence>
<dbReference type="Proteomes" id="UP000052022">
    <property type="component" value="Unassembled WGS sequence"/>
</dbReference>
<dbReference type="GO" id="GO:0004735">
    <property type="term" value="F:pyrroline-5-carboxylate reductase activity"/>
    <property type="evidence" value="ECO:0007669"/>
    <property type="project" value="UniProtKB-UniRule"/>
</dbReference>
<proteinExistence type="inferred from homology"/>
<comment type="similarity">
    <text evidence="1 4 7">Belongs to the pyrroline-5-carboxylate reductase family.</text>
</comment>
<gene>
    <name evidence="10" type="primary">proC_2</name>
    <name evidence="4" type="synonym">proC</name>
    <name evidence="10" type="ORF">TRM7557_01277</name>
</gene>
<evidence type="ECO:0000256" key="7">
    <source>
        <dbReference type="RuleBase" id="RU003903"/>
    </source>
</evidence>
<comment type="catalytic activity">
    <reaction evidence="4">
        <text>L-proline + NAD(+) = (S)-1-pyrroline-5-carboxylate + NADH + 2 H(+)</text>
        <dbReference type="Rhea" id="RHEA:14105"/>
        <dbReference type="ChEBI" id="CHEBI:15378"/>
        <dbReference type="ChEBI" id="CHEBI:17388"/>
        <dbReference type="ChEBI" id="CHEBI:57540"/>
        <dbReference type="ChEBI" id="CHEBI:57945"/>
        <dbReference type="ChEBI" id="CHEBI:60039"/>
        <dbReference type="EC" id="1.5.1.2"/>
    </reaction>
</comment>
<evidence type="ECO:0000256" key="3">
    <source>
        <dbReference type="ARBA" id="ARBA00023002"/>
    </source>
</evidence>
<comment type="subcellular location">
    <subcellularLocation>
        <location evidence="4">Cytoplasm</location>
    </subcellularLocation>
</comment>
<dbReference type="Pfam" id="PF14748">
    <property type="entry name" value="P5CR_dimer"/>
    <property type="match status" value="1"/>
</dbReference>
<sequence>MKLTDLSVLLVGCGKMGSALLKGWLDKGLEPGNVHVLEPYPSAWLQQQTQQGLRLNCLPKSLPDVLVLATKPQIMSDAIASIEPFGSQSTLVLSIAAGSPIRLFEDRFGANVAVVRAMPNTPAAIGAGITALVANNNVTDDQMQLAEGLMASVGKTITLETEDQMHAVTALSGSGPAYVFALAEAMTAAGVAAGLSETIASQLACATVSGAGRMLEETPDSPSTLREQVTSPKGTTAAGLDVLQRKDALTYLLTATVKAAARRSVALSDT</sequence>
<dbReference type="EMBL" id="CYSD01000018">
    <property type="protein sequence ID" value="CUH77236.1"/>
    <property type="molecule type" value="Genomic_DNA"/>
</dbReference>
<evidence type="ECO:0000313" key="10">
    <source>
        <dbReference type="EMBL" id="CUH77236.1"/>
    </source>
</evidence>
<evidence type="ECO:0000256" key="4">
    <source>
        <dbReference type="HAMAP-Rule" id="MF_01925"/>
    </source>
</evidence>
<dbReference type="SUPFAM" id="SSF48179">
    <property type="entry name" value="6-phosphogluconate dehydrogenase C-terminal domain-like"/>
    <property type="match status" value="1"/>
</dbReference>
<evidence type="ECO:0000256" key="5">
    <source>
        <dbReference type="NCBIfam" id="TIGR00112"/>
    </source>
</evidence>
<organism evidence="10 11">
    <name type="scientific">Tritonibacter multivorans</name>
    <dbReference type="NCBI Taxonomy" id="928856"/>
    <lineage>
        <taxon>Bacteria</taxon>
        <taxon>Pseudomonadati</taxon>
        <taxon>Pseudomonadota</taxon>
        <taxon>Alphaproteobacteria</taxon>
        <taxon>Rhodobacterales</taxon>
        <taxon>Paracoccaceae</taxon>
        <taxon>Tritonibacter</taxon>
    </lineage>
</organism>
<keyword evidence="3 4" id="KW-0560">Oxidoreductase</keyword>
<dbReference type="NCBIfam" id="TIGR00112">
    <property type="entry name" value="proC"/>
    <property type="match status" value="1"/>
</dbReference>
<dbReference type="Gene3D" id="1.10.3730.10">
    <property type="entry name" value="ProC C-terminal domain-like"/>
    <property type="match status" value="1"/>
</dbReference>
<dbReference type="InterPro" id="IPR036291">
    <property type="entry name" value="NAD(P)-bd_dom_sf"/>
</dbReference>
<dbReference type="SUPFAM" id="SSF51735">
    <property type="entry name" value="NAD(P)-binding Rossmann-fold domains"/>
    <property type="match status" value="1"/>
</dbReference>
<feature type="domain" description="Pyrroline-5-carboxylate reductase catalytic N-terminal" evidence="8">
    <location>
        <begin position="10"/>
        <end position="98"/>
    </location>
</feature>
<dbReference type="STRING" id="928856.SAMN04488049_11571"/>
<evidence type="ECO:0000259" key="8">
    <source>
        <dbReference type="Pfam" id="PF03807"/>
    </source>
</evidence>
<dbReference type="InterPro" id="IPR000304">
    <property type="entry name" value="Pyrroline-COOH_reductase"/>
</dbReference>
<dbReference type="OrthoDB" id="9805754at2"/>
<protein>
    <recommendedName>
        <fullName evidence="4 5">Pyrroline-5-carboxylate reductase</fullName>
        <shortName evidence="4">P5C reductase</shortName>
        <shortName evidence="4">P5CR</shortName>
        <ecNumber evidence="4 5">1.5.1.2</ecNumber>
    </recommendedName>
    <alternativeName>
        <fullName evidence="4">PCA reductase</fullName>
    </alternativeName>
</protein>
<dbReference type="PANTHER" id="PTHR11645:SF0">
    <property type="entry name" value="PYRROLINE-5-CARBOXYLATE REDUCTASE 3"/>
    <property type="match status" value="1"/>
</dbReference>
<accession>A0A0P1G6M6</accession>
<dbReference type="Gene3D" id="3.40.50.720">
    <property type="entry name" value="NAD(P)-binding Rossmann-like Domain"/>
    <property type="match status" value="1"/>
</dbReference>
<evidence type="ECO:0000256" key="6">
    <source>
        <dbReference type="PIRSR" id="PIRSR000193-1"/>
    </source>
</evidence>
<dbReference type="GO" id="GO:0005737">
    <property type="term" value="C:cytoplasm"/>
    <property type="evidence" value="ECO:0007669"/>
    <property type="project" value="UniProtKB-SubCell"/>
</dbReference>
<dbReference type="InterPro" id="IPR029036">
    <property type="entry name" value="P5CR_dimer"/>
</dbReference>
<comment type="catalytic activity">
    <reaction evidence="4 7">
        <text>L-proline + NADP(+) = (S)-1-pyrroline-5-carboxylate + NADPH + 2 H(+)</text>
        <dbReference type="Rhea" id="RHEA:14109"/>
        <dbReference type="ChEBI" id="CHEBI:15378"/>
        <dbReference type="ChEBI" id="CHEBI:17388"/>
        <dbReference type="ChEBI" id="CHEBI:57783"/>
        <dbReference type="ChEBI" id="CHEBI:58349"/>
        <dbReference type="ChEBI" id="CHEBI:60039"/>
        <dbReference type="EC" id="1.5.1.2"/>
    </reaction>
</comment>